<proteinExistence type="predicted"/>
<feature type="region of interest" description="Disordered" evidence="1">
    <location>
        <begin position="28"/>
        <end position="81"/>
    </location>
</feature>
<evidence type="ECO:0000313" key="2">
    <source>
        <dbReference type="EMBL" id="MCL6271271.1"/>
    </source>
</evidence>
<gene>
    <name evidence="2" type="ORF">M3P05_15195</name>
</gene>
<evidence type="ECO:0000313" key="3">
    <source>
        <dbReference type="Proteomes" id="UP001203338"/>
    </source>
</evidence>
<organism evidence="2 3">
    <name type="scientific">Parendozoicomonas callyspongiae</name>
    <dbReference type="NCBI Taxonomy" id="2942213"/>
    <lineage>
        <taxon>Bacteria</taxon>
        <taxon>Pseudomonadati</taxon>
        <taxon>Pseudomonadota</taxon>
        <taxon>Gammaproteobacteria</taxon>
        <taxon>Oceanospirillales</taxon>
        <taxon>Endozoicomonadaceae</taxon>
        <taxon>Parendozoicomonas</taxon>
    </lineage>
</organism>
<name>A0ABT0PJW2_9GAMM</name>
<accession>A0ABT0PJW2</accession>
<protein>
    <submittedName>
        <fullName evidence="2">Uncharacterized protein</fullName>
    </submittedName>
</protein>
<comment type="caution">
    <text evidence="2">The sequence shown here is derived from an EMBL/GenBank/DDBJ whole genome shotgun (WGS) entry which is preliminary data.</text>
</comment>
<dbReference type="Proteomes" id="UP001203338">
    <property type="component" value="Unassembled WGS sequence"/>
</dbReference>
<sequence length="81" mass="8765">MAYPNTAPTNKEGRISCHNHIADHFHIHNSGQFDDNHGPEHTGQIGKHALSQAGNTVTGRGKVRRTTQETSPGAFSALGHR</sequence>
<evidence type="ECO:0000256" key="1">
    <source>
        <dbReference type="SAM" id="MobiDB-lite"/>
    </source>
</evidence>
<dbReference type="EMBL" id="JAMFLX010000022">
    <property type="protein sequence ID" value="MCL6271271.1"/>
    <property type="molecule type" value="Genomic_DNA"/>
</dbReference>
<reference evidence="2 3" key="1">
    <citation type="submission" date="2022-05" db="EMBL/GenBank/DDBJ databases">
        <authorList>
            <person name="Park J.-S."/>
        </authorList>
    </citation>
    <scope>NUCLEOTIDE SEQUENCE [LARGE SCALE GENOMIC DNA]</scope>
    <source>
        <strain evidence="2 3">2012CJ34-2</strain>
    </source>
</reference>
<keyword evidence="3" id="KW-1185">Reference proteome</keyword>